<feature type="transmembrane region" description="Helical" evidence="3">
    <location>
        <begin position="47"/>
        <end position="68"/>
    </location>
</feature>
<comment type="caution">
    <text evidence="4">The sequence shown here is derived from an EMBL/GenBank/DDBJ whole genome shotgun (WGS) entry which is preliminary data.</text>
</comment>
<keyword evidence="3" id="KW-1133">Transmembrane helix</keyword>
<dbReference type="GO" id="GO:0000032">
    <property type="term" value="P:cell wall mannoprotein biosynthetic process"/>
    <property type="evidence" value="ECO:0007669"/>
    <property type="project" value="TreeGrafter"/>
</dbReference>
<dbReference type="GO" id="GO:0016020">
    <property type="term" value="C:membrane"/>
    <property type="evidence" value="ECO:0007669"/>
    <property type="project" value="InterPro"/>
</dbReference>
<dbReference type="InterPro" id="IPR029044">
    <property type="entry name" value="Nucleotide-diphossugar_trans"/>
</dbReference>
<gene>
    <name evidence="4" type="ORF">WJX72_001251</name>
</gene>
<evidence type="ECO:0000256" key="3">
    <source>
        <dbReference type="SAM" id="Phobius"/>
    </source>
</evidence>
<sequence>MGTPSSSPQRGNAVRFAQPQRLSLQEDCTGKVKAECCNAAGSDSRVIALRLAALLLLLFLAPTLWGLVCSIGGNGPIRFSLTAHLKTAGDGEAIFLSPGETYISTSPAKRAKAAIVVLARNTDADDAVLSMQRMEQRFNHKHNYPYVFLNNDKFDSEFQTKTSRATAARTMYGIIPAEHWSLPPWISEQEAADALVDMSKRHVLYGGRESYHHMCRYYSGFFYKHPLLAEFDYYWRMEPDVKYYCDLDYDPFVFMQERHIKYGFVITVFDLNSTIPTLWSTTRSFMQQRPELMAQDNLLDFVTDEGSDDYNLCHFWSNFEIGDLNFFRSQAYSDYFDHLDQQGGFFFERWGDAPVHSLAAAMFLNHTEVHFFRDIGYRHNSFMHCPARQRNNCDCDAQNSVHFHTPAFGACHKRWAELQRRRR</sequence>
<dbReference type="Proteomes" id="UP001489004">
    <property type="component" value="Unassembled WGS sequence"/>
</dbReference>
<dbReference type="SUPFAM" id="SSF53448">
    <property type="entry name" value="Nucleotide-diphospho-sugar transferases"/>
    <property type="match status" value="1"/>
</dbReference>
<reference evidence="4 5" key="1">
    <citation type="journal article" date="2024" name="Nat. Commun.">
        <title>Phylogenomics reveals the evolutionary origins of lichenization in chlorophyte algae.</title>
        <authorList>
            <person name="Puginier C."/>
            <person name="Libourel C."/>
            <person name="Otte J."/>
            <person name="Skaloud P."/>
            <person name="Haon M."/>
            <person name="Grisel S."/>
            <person name="Petersen M."/>
            <person name="Berrin J.G."/>
            <person name="Delaux P.M."/>
            <person name="Dal Grande F."/>
            <person name="Keller J."/>
        </authorList>
    </citation>
    <scope>NUCLEOTIDE SEQUENCE [LARGE SCALE GENOMIC DNA]</scope>
    <source>
        <strain evidence="4 5">SAG 2043</strain>
    </source>
</reference>
<organism evidence="4 5">
    <name type="scientific">[Myrmecia] bisecta</name>
    <dbReference type="NCBI Taxonomy" id="41462"/>
    <lineage>
        <taxon>Eukaryota</taxon>
        <taxon>Viridiplantae</taxon>
        <taxon>Chlorophyta</taxon>
        <taxon>core chlorophytes</taxon>
        <taxon>Trebouxiophyceae</taxon>
        <taxon>Trebouxiales</taxon>
        <taxon>Trebouxiaceae</taxon>
        <taxon>Myrmecia</taxon>
    </lineage>
</organism>
<dbReference type="PANTHER" id="PTHR31121:SF2">
    <property type="entry name" value="MANNOSYLTRANSFERASE KTR5-RELATED"/>
    <property type="match status" value="1"/>
</dbReference>
<keyword evidence="5" id="KW-1185">Reference proteome</keyword>
<dbReference type="EMBL" id="JALJOR010000001">
    <property type="protein sequence ID" value="KAK9828641.1"/>
    <property type="molecule type" value="Genomic_DNA"/>
</dbReference>
<name>A0AAW1R4G8_9CHLO</name>
<comment type="similarity">
    <text evidence="1">Belongs to the glycosyltransferase 15 family.</text>
</comment>
<dbReference type="GO" id="GO:0006487">
    <property type="term" value="P:protein N-linked glycosylation"/>
    <property type="evidence" value="ECO:0007669"/>
    <property type="project" value="TreeGrafter"/>
</dbReference>
<evidence type="ECO:0000256" key="1">
    <source>
        <dbReference type="ARBA" id="ARBA00007677"/>
    </source>
</evidence>
<dbReference type="AlphaFoldDB" id="A0AAW1R4G8"/>
<dbReference type="InterPro" id="IPR002685">
    <property type="entry name" value="Glyco_trans_15"/>
</dbReference>
<evidence type="ECO:0000313" key="4">
    <source>
        <dbReference type="EMBL" id="KAK9828641.1"/>
    </source>
</evidence>
<dbReference type="GO" id="GO:0000026">
    <property type="term" value="F:alpha-1,2-mannosyltransferase activity"/>
    <property type="evidence" value="ECO:0007669"/>
    <property type="project" value="TreeGrafter"/>
</dbReference>
<accession>A0AAW1R4G8</accession>
<evidence type="ECO:0000313" key="5">
    <source>
        <dbReference type="Proteomes" id="UP001489004"/>
    </source>
</evidence>
<keyword evidence="3" id="KW-0812">Transmembrane</keyword>
<keyword evidence="2" id="KW-0808">Transferase</keyword>
<dbReference type="FunFam" id="3.90.550.10:FF:000051">
    <property type="entry name" value="Alpha-1,2-mannosyltransferase (Ktr4)"/>
    <property type="match status" value="1"/>
</dbReference>
<keyword evidence="3" id="KW-0472">Membrane</keyword>
<proteinExistence type="inferred from homology"/>
<dbReference type="Gene3D" id="3.90.550.10">
    <property type="entry name" value="Spore Coat Polysaccharide Biosynthesis Protein SpsA, Chain A"/>
    <property type="match status" value="1"/>
</dbReference>
<protein>
    <submittedName>
        <fullName evidence="4">Uncharacterized protein</fullName>
    </submittedName>
</protein>
<dbReference type="PANTHER" id="PTHR31121">
    <property type="entry name" value="ALPHA-1,2 MANNOSYLTRANSFERASE KTR1"/>
    <property type="match status" value="1"/>
</dbReference>
<dbReference type="GO" id="GO:0005794">
    <property type="term" value="C:Golgi apparatus"/>
    <property type="evidence" value="ECO:0007669"/>
    <property type="project" value="TreeGrafter"/>
</dbReference>
<dbReference type="Pfam" id="PF01793">
    <property type="entry name" value="Glyco_transf_15"/>
    <property type="match status" value="1"/>
</dbReference>
<evidence type="ECO:0000256" key="2">
    <source>
        <dbReference type="ARBA" id="ARBA00022679"/>
    </source>
</evidence>